<evidence type="ECO:0000313" key="1">
    <source>
        <dbReference type="EMBL" id="QHB49490.1"/>
    </source>
</evidence>
<evidence type="ECO:0000313" key="2">
    <source>
        <dbReference type="Proteomes" id="UP000464441"/>
    </source>
</evidence>
<proteinExistence type="predicted"/>
<reference evidence="1 2" key="1">
    <citation type="submission" date="2019-08" db="EMBL/GenBank/DDBJ databases">
        <title>Phage resistance in multidrug-resistant Klebsiella pneumoniae ST258 evolves via diverse mutations that culminate in impaired adsorption.</title>
        <authorList>
            <person name="Hesse S.E."/>
            <person name="Rajaure M."/>
            <person name="Wall E.A."/>
            <person name="Bliskovsky V.V."/>
            <person name="Gottesman S."/>
            <person name="Adhya S."/>
        </authorList>
    </citation>
    <scope>NUCLEOTIDE SEQUENCE [LARGE SCALE GENOMIC DNA]</scope>
</reference>
<dbReference type="Proteomes" id="UP000464441">
    <property type="component" value="Genome"/>
</dbReference>
<protein>
    <submittedName>
        <fullName evidence="1">Uncharacterized protein</fullName>
    </submittedName>
</protein>
<organism evidence="1 2">
    <name type="scientific">Klebsiella phage PhiKpNIH-6</name>
    <dbReference type="NCBI Taxonomy" id="2689112"/>
    <lineage>
        <taxon>Viruses</taxon>
        <taxon>Duplodnaviria</taxon>
        <taxon>Heunggongvirae</taxon>
        <taxon>Uroviricota</taxon>
        <taxon>Caudoviricetes</taxon>
        <taxon>Marfavirus</taxon>
        <taxon>Marfavirus F48</taxon>
    </lineage>
</organism>
<sequence>MTSGCIQVIRAEKKGFSEMGTLSGINRSIFVGFLSQRCALGGYVNNPYSKGK</sequence>
<accession>A0A6B9LQ65</accession>
<dbReference type="EMBL" id="MN395284">
    <property type="protein sequence ID" value="QHB49490.1"/>
    <property type="molecule type" value="Genomic_DNA"/>
</dbReference>
<name>A0A6B9LQ65_9CAUD</name>